<dbReference type="EMBL" id="BK015090">
    <property type="protein sequence ID" value="DAD90616.1"/>
    <property type="molecule type" value="Genomic_DNA"/>
</dbReference>
<feature type="transmembrane region" description="Helical" evidence="1">
    <location>
        <begin position="30"/>
        <end position="48"/>
    </location>
</feature>
<proteinExistence type="predicted"/>
<sequence length="71" mass="8243">MKNKIIAGVIATLFLPAIFAIRWSVEQFLLARIVFGFILIVLIIVLMYKFSKLLLDEWSEKCKKSREKLKG</sequence>
<keyword evidence="1" id="KW-1133">Transmembrane helix</keyword>
<reference evidence="2" key="1">
    <citation type="journal article" date="2021" name="Proc. Natl. Acad. Sci. U.S.A.">
        <title>A Catalog of Tens of Thousands of Viruses from Human Metagenomes Reveals Hidden Associations with Chronic Diseases.</title>
        <authorList>
            <person name="Tisza M.J."/>
            <person name="Buck C.B."/>
        </authorList>
    </citation>
    <scope>NUCLEOTIDE SEQUENCE</scope>
    <source>
        <strain evidence="2">CtJe739</strain>
    </source>
</reference>
<protein>
    <submittedName>
        <fullName evidence="2">Uncharacterized protein</fullName>
    </submittedName>
</protein>
<organism evidence="2">
    <name type="scientific">Siphoviridae sp. ctJe739</name>
    <dbReference type="NCBI Taxonomy" id="2826241"/>
    <lineage>
        <taxon>Viruses</taxon>
        <taxon>Duplodnaviria</taxon>
        <taxon>Heunggongvirae</taxon>
        <taxon>Uroviricota</taxon>
        <taxon>Caudoviricetes</taxon>
    </lineage>
</organism>
<evidence type="ECO:0000256" key="1">
    <source>
        <dbReference type="SAM" id="Phobius"/>
    </source>
</evidence>
<accession>A0A8S5N8N2</accession>
<name>A0A8S5N8N2_9CAUD</name>
<keyword evidence="1" id="KW-0472">Membrane</keyword>
<keyword evidence="1" id="KW-0812">Transmembrane</keyword>
<evidence type="ECO:0000313" key="2">
    <source>
        <dbReference type="EMBL" id="DAD90616.1"/>
    </source>
</evidence>